<name>A0A1J7J266_9PEZI</name>
<dbReference type="OrthoDB" id="2789670at2759"/>
<dbReference type="PANTHER" id="PTHR24305:SF172">
    <property type="entry name" value="P450, PUTATIVE (EUROFUNG)-RELATED"/>
    <property type="match status" value="1"/>
</dbReference>
<comment type="cofactor">
    <cofactor evidence="1 5">
        <name>heme</name>
        <dbReference type="ChEBI" id="CHEBI:30413"/>
    </cofactor>
</comment>
<evidence type="ECO:0000256" key="2">
    <source>
        <dbReference type="ARBA" id="ARBA00022617"/>
    </source>
</evidence>
<dbReference type="PRINTS" id="PR00463">
    <property type="entry name" value="EP450I"/>
</dbReference>
<dbReference type="InterPro" id="IPR001128">
    <property type="entry name" value="Cyt_P450"/>
</dbReference>
<feature type="binding site" description="axial binding residue" evidence="5">
    <location>
        <position position="453"/>
    </location>
    <ligand>
        <name>heme</name>
        <dbReference type="ChEBI" id="CHEBI:30413"/>
    </ligand>
    <ligandPart>
        <name>Fe</name>
        <dbReference type="ChEBI" id="CHEBI:18248"/>
    </ligandPart>
</feature>
<dbReference type="AlphaFoldDB" id="A0A1J7J266"/>
<keyword evidence="6" id="KW-0560">Oxidoreductase</keyword>
<evidence type="ECO:0000256" key="3">
    <source>
        <dbReference type="ARBA" id="ARBA00022723"/>
    </source>
</evidence>
<dbReference type="STRING" id="1408157.A0A1J7J266"/>
<dbReference type="GO" id="GO:0005506">
    <property type="term" value="F:iron ion binding"/>
    <property type="evidence" value="ECO:0007669"/>
    <property type="project" value="InterPro"/>
</dbReference>
<evidence type="ECO:0000256" key="4">
    <source>
        <dbReference type="ARBA" id="ARBA00023004"/>
    </source>
</evidence>
<dbReference type="GO" id="GO:0004497">
    <property type="term" value="F:monooxygenase activity"/>
    <property type="evidence" value="ECO:0007669"/>
    <property type="project" value="UniProtKB-KW"/>
</dbReference>
<keyword evidence="2 5" id="KW-0349">Heme</keyword>
<keyword evidence="3 5" id="KW-0479">Metal-binding</keyword>
<comment type="similarity">
    <text evidence="6">Belongs to the cytochrome P450 family.</text>
</comment>
<keyword evidence="4 5" id="KW-0408">Iron</keyword>
<dbReference type="InParanoid" id="A0A1J7J266"/>
<gene>
    <name evidence="7" type="ORF">CONLIGDRAFT_693852</name>
</gene>
<dbReference type="InterPro" id="IPR002401">
    <property type="entry name" value="Cyt_P450_E_grp-I"/>
</dbReference>
<dbReference type="PROSITE" id="PS00086">
    <property type="entry name" value="CYTOCHROME_P450"/>
    <property type="match status" value="1"/>
</dbReference>
<proteinExistence type="inferred from homology"/>
<keyword evidence="8" id="KW-1185">Reference proteome</keyword>
<protein>
    <submittedName>
        <fullName evidence="7">Cytochrome P450</fullName>
    </submittedName>
</protein>
<dbReference type="SUPFAM" id="SSF48264">
    <property type="entry name" value="Cytochrome P450"/>
    <property type="match status" value="1"/>
</dbReference>
<organism evidence="7 8">
    <name type="scientific">Coniochaeta ligniaria NRRL 30616</name>
    <dbReference type="NCBI Taxonomy" id="1408157"/>
    <lineage>
        <taxon>Eukaryota</taxon>
        <taxon>Fungi</taxon>
        <taxon>Dikarya</taxon>
        <taxon>Ascomycota</taxon>
        <taxon>Pezizomycotina</taxon>
        <taxon>Sordariomycetes</taxon>
        <taxon>Sordariomycetidae</taxon>
        <taxon>Coniochaetales</taxon>
        <taxon>Coniochaetaceae</taxon>
        <taxon>Coniochaeta</taxon>
    </lineage>
</organism>
<evidence type="ECO:0000256" key="6">
    <source>
        <dbReference type="RuleBase" id="RU000461"/>
    </source>
</evidence>
<dbReference type="InterPro" id="IPR036396">
    <property type="entry name" value="Cyt_P450_sf"/>
</dbReference>
<dbReference type="GO" id="GO:0020037">
    <property type="term" value="F:heme binding"/>
    <property type="evidence" value="ECO:0007669"/>
    <property type="project" value="InterPro"/>
</dbReference>
<dbReference type="InterPro" id="IPR050121">
    <property type="entry name" value="Cytochrome_P450_monoxygenase"/>
</dbReference>
<reference evidence="7 8" key="1">
    <citation type="submission" date="2016-10" db="EMBL/GenBank/DDBJ databases">
        <title>Draft genome sequence of Coniochaeta ligniaria NRRL30616, a lignocellulolytic fungus for bioabatement of inhibitors in plant biomass hydrolysates.</title>
        <authorList>
            <consortium name="DOE Joint Genome Institute"/>
            <person name="Jimenez D.J."/>
            <person name="Hector R.E."/>
            <person name="Riley R."/>
            <person name="Sun H."/>
            <person name="Grigoriev I.V."/>
            <person name="Van Elsas J.D."/>
            <person name="Nichols N.N."/>
        </authorList>
    </citation>
    <scope>NUCLEOTIDE SEQUENCE [LARGE SCALE GENOMIC DNA]</scope>
    <source>
        <strain evidence="7 8">NRRL 30616</strain>
    </source>
</reference>
<evidence type="ECO:0000313" key="7">
    <source>
        <dbReference type="EMBL" id="OIW23252.1"/>
    </source>
</evidence>
<dbReference type="EMBL" id="KV875107">
    <property type="protein sequence ID" value="OIW23252.1"/>
    <property type="molecule type" value="Genomic_DNA"/>
</dbReference>
<evidence type="ECO:0000256" key="5">
    <source>
        <dbReference type="PIRSR" id="PIRSR602401-1"/>
    </source>
</evidence>
<evidence type="ECO:0000313" key="8">
    <source>
        <dbReference type="Proteomes" id="UP000182658"/>
    </source>
</evidence>
<dbReference type="InterPro" id="IPR017972">
    <property type="entry name" value="Cyt_P450_CS"/>
</dbReference>
<accession>A0A1J7J266</accession>
<evidence type="ECO:0000256" key="1">
    <source>
        <dbReference type="ARBA" id="ARBA00001971"/>
    </source>
</evidence>
<dbReference type="PRINTS" id="PR00385">
    <property type="entry name" value="P450"/>
</dbReference>
<dbReference type="Gene3D" id="1.10.630.10">
    <property type="entry name" value="Cytochrome P450"/>
    <property type="match status" value="1"/>
</dbReference>
<dbReference type="PANTHER" id="PTHR24305">
    <property type="entry name" value="CYTOCHROME P450"/>
    <property type="match status" value="1"/>
</dbReference>
<dbReference type="Proteomes" id="UP000182658">
    <property type="component" value="Unassembled WGS sequence"/>
</dbReference>
<dbReference type="GO" id="GO:0016705">
    <property type="term" value="F:oxidoreductase activity, acting on paired donors, with incorporation or reduction of molecular oxygen"/>
    <property type="evidence" value="ECO:0007669"/>
    <property type="project" value="InterPro"/>
</dbReference>
<sequence>MYTLILAQAVLALALIVFLIWPLYAYLADPLRLRRFPSASIAGFTDLWAVWQQHRHNRTLAVHAAHLRLGPAVRVGTDHVSFSSLQAIRDIYGHGTPMTKAAFYDAFASTHFNISDAREKATHQTKRRRWANPLAQKSVVQLETALRPHLERLITVVDAKAGAELDMSRTVMHLMYDFISTIFYARDLNFLGRDTTVGPAETPSGVKYETDLYDAMIKSSHMSSCMSWLPNFHSLFQYFTQLDARWSKSDRLRDFTLAMVRHRLSLDTARIRAGLPPLDDLFTPMLWDAKTGSPLCLELGELVTESANMVNAAGENTEIATSNIIYHIAANPPVLAKLRAELDGAFDWRQTPIPDYACIKDLPYLRACIDESLRLRPAVDCGLPRVVPEGGMMVDGTWLAGGTVVSVSTHTVHRDEGVFGDSPEKYRPERWLTDEAKGMQRGFLAFSQGGRACIGRNIAYFEMSLVVAVVFSRYELGLPGGGWVLGVEEHFSSHTRALPVGVARRK</sequence>
<dbReference type="CDD" id="cd11061">
    <property type="entry name" value="CYP67-like"/>
    <property type="match status" value="1"/>
</dbReference>
<dbReference type="Pfam" id="PF00067">
    <property type="entry name" value="p450"/>
    <property type="match status" value="1"/>
</dbReference>
<keyword evidence="6" id="KW-0503">Monooxygenase</keyword>